<feature type="transmembrane region" description="Helical" evidence="2">
    <location>
        <begin position="461"/>
        <end position="479"/>
    </location>
</feature>
<feature type="transmembrane region" description="Helical" evidence="2">
    <location>
        <begin position="912"/>
        <end position="931"/>
    </location>
</feature>
<accession>A0A9W7KU96</accession>
<feature type="compositionally biased region" description="Polar residues" evidence="1">
    <location>
        <begin position="66"/>
        <end position="86"/>
    </location>
</feature>
<keyword evidence="4" id="KW-1185">Reference proteome</keyword>
<feature type="transmembrane region" description="Helical" evidence="2">
    <location>
        <begin position="523"/>
        <end position="544"/>
    </location>
</feature>
<feature type="transmembrane region" description="Helical" evidence="2">
    <location>
        <begin position="130"/>
        <end position="150"/>
    </location>
</feature>
<feature type="compositionally biased region" description="Polar residues" evidence="1">
    <location>
        <begin position="33"/>
        <end position="45"/>
    </location>
</feature>
<feature type="transmembrane region" description="Helical" evidence="2">
    <location>
        <begin position="485"/>
        <end position="502"/>
    </location>
</feature>
<reference evidence="4" key="1">
    <citation type="journal article" date="2023" name="Commun. Biol.">
        <title>Genome analysis of Parmales, the sister group of diatoms, reveals the evolutionary specialization of diatoms from phago-mixotrophs to photoautotrophs.</title>
        <authorList>
            <person name="Ban H."/>
            <person name="Sato S."/>
            <person name="Yoshikawa S."/>
            <person name="Yamada K."/>
            <person name="Nakamura Y."/>
            <person name="Ichinomiya M."/>
            <person name="Sato N."/>
            <person name="Blanc-Mathieu R."/>
            <person name="Endo H."/>
            <person name="Kuwata A."/>
            <person name="Ogata H."/>
        </authorList>
    </citation>
    <scope>NUCLEOTIDE SEQUENCE [LARGE SCALE GENOMIC DNA]</scope>
    <source>
        <strain evidence="4">NIES 3700</strain>
    </source>
</reference>
<feature type="region of interest" description="Disordered" evidence="1">
    <location>
        <begin position="1"/>
        <end position="86"/>
    </location>
</feature>
<evidence type="ECO:0000313" key="4">
    <source>
        <dbReference type="Proteomes" id="UP001165122"/>
    </source>
</evidence>
<protein>
    <submittedName>
        <fullName evidence="3">Uncharacterized protein</fullName>
    </submittedName>
</protein>
<feature type="transmembrane region" description="Helical" evidence="2">
    <location>
        <begin position="187"/>
        <end position="210"/>
    </location>
</feature>
<organism evidence="3 4">
    <name type="scientific">Triparma laevis f. longispina</name>
    <dbReference type="NCBI Taxonomy" id="1714387"/>
    <lineage>
        <taxon>Eukaryota</taxon>
        <taxon>Sar</taxon>
        <taxon>Stramenopiles</taxon>
        <taxon>Ochrophyta</taxon>
        <taxon>Bolidophyceae</taxon>
        <taxon>Parmales</taxon>
        <taxon>Triparmaceae</taxon>
        <taxon>Triparma</taxon>
    </lineage>
</organism>
<dbReference type="AlphaFoldDB" id="A0A9W7KU96"/>
<feature type="transmembrane region" description="Helical" evidence="2">
    <location>
        <begin position="560"/>
        <end position="578"/>
    </location>
</feature>
<feature type="transmembrane region" description="Helical" evidence="2">
    <location>
        <begin position="230"/>
        <end position="250"/>
    </location>
</feature>
<evidence type="ECO:0000313" key="3">
    <source>
        <dbReference type="EMBL" id="GMI11867.1"/>
    </source>
</evidence>
<feature type="transmembrane region" description="Helical" evidence="2">
    <location>
        <begin position="783"/>
        <end position="803"/>
    </location>
</feature>
<feature type="transmembrane region" description="Helical" evidence="2">
    <location>
        <begin position="398"/>
        <end position="418"/>
    </location>
</feature>
<keyword evidence="2" id="KW-1133">Transmembrane helix</keyword>
<feature type="transmembrane region" description="Helical" evidence="2">
    <location>
        <begin position="640"/>
        <end position="662"/>
    </location>
</feature>
<feature type="transmembrane region" description="Helical" evidence="2">
    <location>
        <begin position="613"/>
        <end position="634"/>
    </location>
</feature>
<feature type="transmembrane region" description="Helical" evidence="2">
    <location>
        <begin position="696"/>
        <end position="719"/>
    </location>
</feature>
<evidence type="ECO:0000256" key="1">
    <source>
        <dbReference type="SAM" id="MobiDB-lite"/>
    </source>
</evidence>
<feature type="transmembrane region" description="Helical" evidence="2">
    <location>
        <begin position="937"/>
        <end position="962"/>
    </location>
</feature>
<sequence length="1001" mass="110804">MEPYHSDEEVRRPSTVHISSPPSDPNTEEPLSVTANDNQTTTPEINTGFPPHTTNNQTTTPELNTDPPTSTQDNTQDNNALTTSSLTTPTNKVHVTECATLYSILMACITSSLLVIRADFAISGNEKISKFWRLILIPVAVLALAISFMLKPRREDRYYKSCLYLQYLLFTVVPEILSIVGEHFATSAILKSCFELFLMYPALFKLCMILRSHIAKLPDEDLSEFLTQDVVKGGVIIGMAELAFLMFASIQCDGNTDDWKQCSRTLYSQVGLSGMVGLYIIIKLVSGIVPKLVLEKHTISLKRVAEMRMNAEEIAQCFGLAIAACCALYLLGNYGSEGDFGDNAEKQFMLVLTGIGSGCLFLTAVWKGIVINRETRRGEESQSSSASLEVNLIEASSLWVYGGVLTTTYNSVICIVTAVTLDEYYRTLCNITLPIVVLIYAESFFCQPRRRSPKDIWRLRLHFASFAYISEAALAVYGFRKEKTLTVVAGHVFTVTAQTFFFHQGLKLRAAIGRLPDEELEKFLVDTLFKGGFQTLFSILFLLFRVSRCLFEKGSMEECMNTSLCSMFISIYLLFWWGTKSIQGSVKSEWQRDLNLSIEKIARMKDISARRGAAGVLQIVTGFCGIFLFSTISAKKVDTTTIFVIGVTGTLASFGVCCSEIYSTSKAQARMTELSDSGRATERVTENEEPVEECSWVFEGVSFLFTSTYSFLCVCYAVTLDGSYWLMAYIILPMAFISWAMVMCSRPKRTGSSYNMFLYFHFFSFGIVGEVGIAGGMGWVLNGLFFAICVFAWGFAFMLFWKLRASAAKLPPQELSEFLCQTVLIKGAAAMGPMFFFSFETVSCFFGQDFNINNGQCTNTAYAAVFLSIYFALLTIVSMTNKSVPKSVQRETAWELSAIATLNLKWWQQLQGGLMAITVISSLYLLSWLGVASDLNILVGAFGGLGTASLCLATLISAIMLLKTRAESGEGLALGTLENLRSVRAFSSNEVQDSAFVAALV</sequence>
<feature type="transmembrane region" description="Helical" evidence="2">
    <location>
        <begin position="860"/>
        <end position="880"/>
    </location>
</feature>
<feature type="transmembrane region" description="Helical" evidence="2">
    <location>
        <begin position="314"/>
        <end position="335"/>
    </location>
</feature>
<keyword evidence="2" id="KW-0472">Membrane</keyword>
<feature type="transmembrane region" description="Helical" evidence="2">
    <location>
        <begin position="347"/>
        <end position="366"/>
    </location>
</feature>
<feature type="transmembrane region" description="Helical" evidence="2">
    <location>
        <begin position="270"/>
        <end position="294"/>
    </location>
</feature>
<feature type="transmembrane region" description="Helical" evidence="2">
    <location>
        <begin position="756"/>
        <end position="777"/>
    </location>
</feature>
<evidence type="ECO:0000256" key="2">
    <source>
        <dbReference type="SAM" id="Phobius"/>
    </source>
</evidence>
<feature type="compositionally biased region" description="Basic and acidic residues" evidence="1">
    <location>
        <begin position="1"/>
        <end position="12"/>
    </location>
</feature>
<keyword evidence="2" id="KW-0812">Transmembrane</keyword>
<comment type="caution">
    <text evidence="3">The sequence shown here is derived from an EMBL/GenBank/DDBJ whole genome shotgun (WGS) entry which is preliminary data.</text>
</comment>
<proteinExistence type="predicted"/>
<feature type="transmembrane region" description="Helical" evidence="2">
    <location>
        <begin position="162"/>
        <end position="181"/>
    </location>
</feature>
<feature type="transmembrane region" description="Helical" evidence="2">
    <location>
        <begin position="823"/>
        <end position="848"/>
    </location>
</feature>
<gene>
    <name evidence="3" type="ORF">TrLO_g13294</name>
</gene>
<dbReference type="EMBL" id="BRXW01000168">
    <property type="protein sequence ID" value="GMI11867.1"/>
    <property type="molecule type" value="Genomic_DNA"/>
</dbReference>
<feature type="transmembrane region" description="Helical" evidence="2">
    <location>
        <begin position="725"/>
        <end position="744"/>
    </location>
</feature>
<feature type="transmembrane region" description="Helical" evidence="2">
    <location>
        <begin position="99"/>
        <end position="118"/>
    </location>
</feature>
<feature type="transmembrane region" description="Helical" evidence="2">
    <location>
        <begin position="424"/>
        <end position="441"/>
    </location>
</feature>
<feature type="compositionally biased region" description="Low complexity" evidence="1">
    <location>
        <begin position="50"/>
        <end position="65"/>
    </location>
</feature>
<name>A0A9W7KU96_9STRA</name>
<dbReference type="Proteomes" id="UP001165122">
    <property type="component" value="Unassembled WGS sequence"/>
</dbReference>